<dbReference type="Gene3D" id="1.25.40.390">
    <property type="match status" value="1"/>
</dbReference>
<name>A0A415K2K0_9BACE</name>
<dbReference type="InterPro" id="IPR011990">
    <property type="entry name" value="TPR-like_helical_dom_sf"/>
</dbReference>
<keyword evidence="5" id="KW-0998">Cell outer membrane</keyword>
<evidence type="ECO:0000256" key="5">
    <source>
        <dbReference type="ARBA" id="ARBA00023237"/>
    </source>
</evidence>
<evidence type="ECO:0000256" key="3">
    <source>
        <dbReference type="ARBA" id="ARBA00022729"/>
    </source>
</evidence>
<protein>
    <submittedName>
        <fullName evidence="9">RagB/SusD family nutrient uptake outer membrane protein</fullName>
    </submittedName>
</protein>
<feature type="domain" description="RagB/SusD" evidence="7">
    <location>
        <begin position="286"/>
        <end position="584"/>
    </location>
</feature>
<keyword evidence="3" id="KW-0732">Signal</keyword>
<gene>
    <name evidence="9" type="ORF">DW027_27225</name>
</gene>
<evidence type="ECO:0000259" key="8">
    <source>
        <dbReference type="Pfam" id="PF14322"/>
    </source>
</evidence>
<reference evidence="9 10" key="1">
    <citation type="submission" date="2018-08" db="EMBL/GenBank/DDBJ databases">
        <title>A genome reference for cultivated species of the human gut microbiota.</title>
        <authorList>
            <person name="Zou Y."/>
            <person name="Xue W."/>
            <person name="Luo G."/>
        </authorList>
    </citation>
    <scope>NUCLEOTIDE SEQUENCE [LARGE SCALE GENOMIC DNA]</scope>
    <source>
        <strain evidence="9 10">AF38-2</strain>
    </source>
</reference>
<keyword evidence="4" id="KW-0472">Membrane</keyword>
<dbReference type="InterPro" id="IPR033985">
    <property type="entry name" value="SusD-like_N"/>
</dbReference>
<dbReference type="Pfam" id="PF14322">
    <property type="entry name" value="SusD-like_3"/>
    <property type="match status" value="1"/>
</dbReference>
<comment type="subcellular location">
    <subcellularLocation>
        <location evidence="1">Cell outer membrane</location>
    </subcellularLocation>
</comment>
<evidence type="ECO:0000256" key="6">
    <source>
        <dbReference type="SAM" id="MobiDB-lite"/>
    </source>
</evidence>
<evidence type="ECO:0000259" key="7">
    <source>
        <dbReference type="Pfam" id="PF07980"/>
    </source>
</evidence>
<evidence type="ECO:0000256" key="4">
    <source>
        <dbReference type="ARBA" id="ARBA00023136"/>
    </source>
</evidence>
<evidence type="ECO:0000256" key="2">
    <source>
        <dbReference type="ARBA" id="ARBA00006275"/>
    </source>
</evidence>
<dbReference type="PROSITE" id="PS51257">
    <property type="entry name" value="PROKAR_LIPOPROTEIN"/>
    <property type="match status" value="1"/>
</dbReference>
<evidence type="ECO:0000313" key="10">
    <source>
        <dbReference type="Proteomes" id="UP000284495"/>
    </source>
</evidence>
<feature type="compositionally biased region" description="Polar residues" evidence="6">
    <location>
        <begin position="566"/>
        <end position="582"/>
    </location>
</feature>
<proteinExistence type="inferred from homology"/>
<dbReference type="SUPFAM" id="SSF48452">
    <property type="entry name" value="TPR-like"/>
    <property type="match status" value="1"/>
</dbReference>
<dbReference type="RefSeq" id="WP_008026473.1">
    <property type="nucleotide sequence ID" value="NZ_JAQEAW010000062.1"/>
</dbReference>
<evidence type="ECO:0000256" key="1">
    <source>
        <dbReference type="ARBA" id="ARBA00004442"/>
    </source>
</evidence>
<dbReference type="Proteomes" id="UP000284495">
    <property type="component" value="Unassembled WGS sequence"/>
</dbReference>
<sequence>MNKKLLITIFSCSLTLTSCSDWLDKLPQDKMSPETFFSNETELQAFSNSFYTSLPSSSLYRDDLDNITHGSAASMMRDGRVVPSSGGGWDWGNLRKFNTLLEYSVNCDDGGVRTRYDALARFFRAYFYFDKVRTFGDVPWYDKQVSSDDEAQLKKPRDSREYIMQRMIEDIDYAIANLSEDRSLYRITKWTALALKSRFCLFEGTFRKYHNVSYPEHSWEYYLEQSAAASLELMEKSGYSLYTEGGKDVCYRNLFSSHRAQGCEVILARNLNAEYKVYCDVGQYLTNKTFGRPGVTKKIINSYLMKDGTRFTDKAGYEKMSFTEECRNRDPRMAQSIRTPGYTRIGSTQQVAPDLATSITGYQPTKFLGTEAQDAGGASDNDLIIFRLGEIYLNYAEARAELGKLTQADLDKTINKLRDRVEMKHLNMNVANANIDPYLDNIATGYIGVTGINKGVILEIRRERSIELLQEGFRTHDILRWKEGQILTQRLLGIYFESINQEVDLDGDGKPDVCLYEGAKPGDKDGVTYLQVEKDIILSNRNYGYIEPHRDTKLSFNEERDYLSPIPSNERTLTGGALTQNPGWEDGLHFD</sequence>
<comment type="similarity">
    <text evidence="2">Belongs to the SusD family.</text>
</comment>
<organism evidence="9 10">
    <name type="scientific">Bacteroides xylanisolvens</name>
    <dbReference type="NCBI Taxonomy" id="371601"/>
    <lineage>
        <taxon>Bacteria</taxon>
        <taxon>Pseudomonadati</taxon>
        <taxon>Bacteroidota</taxon>
        <taxon>Bacteroidia</taxon>
        <taxon>Bacteroidales</taxon>
        <taxon>Bacteroidaceae</taxon>
        <taxon>Bacteroides</taxon>
    </lineage>
</organism>
<dbReference type="EMBL" id="QROO01000069">
    <property type="protein sequence ID" value="RHL30565.1"/>
    <property type="molecule type" value="Genomic_DNA"/>
</dbReference>
<dbReference type="GO" id="GO:0009279">
    <property type="term" value="C:cell outer membrane"/>
    <property type="evidence" value="ECO:0007669"/>
    <property type="project" value="UniProtKB-SubCell"/>
</dbReference>
<dbReference type="AlphaFoldDB" id="A0A415K2K0"/>
<dbReference type="InterPro" id="IPR012944">
    <property type="entry name" value="SusD_RagB_dom"/>
</dbReference>
<dbReference type="Pfam" id="PF07980">
    <property type="entry name" value="SusD_RagB"/>
    <property type="match status" value="1"/>
</dbReference>
<feature type="region of interest" description="Disordered" evidence="6">
    <location>
        <begin position="565"/>
        <end position="591"/>
    </location>
</feature>
<comment type="caution">
    <text evidence="9">The sequence shown here is derived from an EMBL/GenBank/DDBJ whole genome shotgun (WGS) entry which is preliminary data.</text>
</comment>
<accession>A0A415K2K0</accession>
<evidence type="ECO:0000313" key="9">
    <source>
        <dbReference type="EMBL" id="RHL30565.1"/>
    </source>
</evidence>
<feature type="domain" description="SusD-like N-terminal" evidence="8">
    <location>
        <begin position="95"/>
        <end position="201"/>
    </location>
</feature>